<organism evidence="1 2">
    <name type="scientific">Empedobacter falsenii</name>
    <dbReference type="NCBI Taxonomy" id="343874"/>
    <lineage>
        <taxon>Bacteria</taxon>
        <taxon>Pseudomonadati</taxon>
        <taxon>Bacteroidota</taxon>
        <taxon>Flavobacteriia</taxon>
        <taxon>Flavobacteriales</taxon>
        <taxon>Weeksellaceae</taxon>
        <taxon>Empedobacter</taxon>
    </lineage>
</organism>
<evidence type="ECO:0008006" key="3">
    <source>
        <dbReference type="Google" id="ProtNLM"/>
    </source>
</evidence>
<dbReference type="GeneID" id="78400779"/>
<keyword evidence="2" id="KW-1185">Reference proteome</keyword>
<dbReference type="RefSeq" id="WP_180906273.1">
    <property type="nucleotide sequence ID" value="NZ_CP040908.1"/>
</dbReference>
<accession>A0A7H9DR79</accession>
<sequence>MRRVRVVVEKVLQYNWMKKLASLITILVCFSAFAQKTIIEKDLMVFKPTESSKKLNKAYSDNMFFGLFGIKPFINALDLNEKSIKTVTITNASTKKVAYKANYDAANNLLDFELTEEVAKPLKVKYTYQDGLIATETIDRKGSEVKVNQFYYDLDKMYIKNSNSLFDVTWLEGDVMLKKTYLDQKLGFEDRLMHDCRITKSLGQDINKICFSSSTFSVPFKIKEYTPDVEPRTEKINLVEGQWSDIKLIAQNKYVITMKNQPQFEVVLDQNQRIKEFKFLGNKVDKQQPLTYNFTYTFYK</sequence>
<dbReference type="Proteomes" id="UP000510643">
    <property type="component" value="Chromosome"/>
</dbReference>
<evidence type="ECO:0000313" key="1">
    <source>
        <dbReference type="EMBL" id="QLL57456.1"/>
    </source>
</evidence>
<reference evidence="1 2" key="1">
    <citation type="submission" date="2019-06" db="EMBL/GenBank/DDBJ databases">
        <title>Emergence of pandrug resistant Empedobacter falsenii in China.</title>
        <authorList>
            <person name="Dong N."/>
            <person name="Chen S."/>
            <person name="Zhang R."/>
        </authorList>
    </citation>
    <scope>NUCLEOTIDE SEQUENCE [LARGE SCALE GENOMIC DNA]</scope>
    <source>
        <strain evidence="1 2">1681-1</strain>
    </source>
</reference>
<evidence type="ECO:0000313" key="2">
    <source>
        <dbReference type="Proteomes" id="UP000510643"/>
    </source>
</evidence>
<gene>
    <name evidence="1" type="ORF">FH779_04885</name>
</gene>
<proteinExistence type="predicted"/>
<dbReference type="KEGG" id="efal:FH779_04885"/>
<dbReference type="AlphaFoldDB" id="A0A7H9DR79"/>
<dbReference type="EMBL" id="CP040908">
    <property type="protein sequence ID" value="QLL57456.1"/>
    <property type="molecule type" value="Genomic_DNA"/>
</dbReference>
<name>A0A7H9DR79_9FLAO</name>
<protein>
    <recommendedName>
        <fullName evidence="3">DUF4595 domain-containing protein</fullName>
    </recommendedName>
</protein>